<keyword evidence="4" id="KW-1185">Reference proteome</keyword>
<protein>
    <submittedName>
        <fullName evidence="3">Helitron helicase-like domain-containing protein</fullName>
    </submittedName>
</protein>
<dbReference type="EMBL" id="CAMXCT010000355">
    <property type="protein sequence ID" value="CAI3977618.1"/>
    <property type="molecule type" value="Genomic_DNA"/>
</dbReference>
<dbReference type="EMBL" id="CAMXCT030000355">
    <property type="protein sequence ID" value="CAL4764930.1"/>
    <property type="molecule type" value="Genomic_DNA"/>
</dbReference>
<sequence length="1950" mass="219397">MLLMIAKDPMSQTRFFIFCYQLFMMHVLGVGPVDNMLRHNGHKDGTLYPDGRAANLWSGGSCSVASAHFPIEEQGRRSNHGHGLIIFNSRQKIDWLRELLKGTTEEGRMKLRAWRDRVILAVESMQTTCVASVPLVLARSPMDIEFDLQSPGYSEKQRAADKFDGKAELDVREPGKRRLYIATCPKLGRIGEAETNATNDVNNIGRLRRDCRQTGAVLSMCPQYLRSPQESVGCCHGACLRKQALWSALKESRVAAEKDERSYIADFAADSARIVEQAGIHAHTASCYKYESGREQDGKPEHCRFGYVHFVTLWCWAIVLCRGKQVKAAVQRVFARFGKEPVLPKGYMPTPFEKEHGIAATLDMFAPHHPGLGSQINAKESLDRPGRIQTVRVHPRETSTLVSGIVSHRGNLDYQDLRTVLDDADDDNVPLPPEIKVHRQGPLQPCRSLLVNGGVTMPQAYTVRFLGSCLQKEEVKALMVATRTFYWMLEPRAGVAEMPRVGDRQRDASWKIFSRAVVDGIVSAMRSAVQISFYICDYSTKPNVTSGRVLQYMHKGMQRLEAELQEKECVQKVLELEAAGFLDDPGRLPSGVQTLEGKNLSEAEKRQEKVRRILIRLWSAANYSYLKGASLQLVHLLTRHEALRREETKTMEVGETEEDVALTLIEVEQADGKYSVQVSNDAFVDDWYHRGPDLAWMSHYLYAMYVRVVPKSDGLRFQWSFAFVHHYKKYAGFVQVLEPSPRVPYMVGFTMPTRSADPATNALYHLCLMKPSRVCKGCCEDVAWLAGHVLSSVAGSQQGILFGYTKPAGQAQPSRGERRFTEAWKAWEALQLTRAERAWAKLKLERRVGVLDDVAPFREWYVPGCNRKTIVQSSWLLPWLRGGFRHCYKGPWGQKRRTRSDINPIYSKAQFVKLHPTSVGVLPALPHVVAVCILRFAGNVKGEGNEDVVIADTLDAQDKAASSCRTDAQKTVVRTGTGVHVNQLFPEEFGASITAEVSWNMDLLAEARKRPRPNAVAVSNEDEDDDAGGAVVGKLLAAEGETPGGEAGDDYDVVVEQPYSEEKGLQYKPHLEIQDCDVLEIAHRLDGWRDGRGQKDNVLKFFQNFRDFYAEELKAACPCEMRMQKQFCGTDGMSLADWISQRNQMLRAQKELKNNREKTGPGGGESESEDDIQSRVITSETDVPKIHVVFTFENAIESPAEMARRLACQSGAAWDRQQYEMIICCVWPLHRVWEYALTERRLKEWNSVEGRLQLIQDAQVPPVRVFAHGAGGSGKTYCLTKVVMAVFQWFMPGQCRKQASTNSAARLIAGDTMHACAGLLKSAKFTAEEPSRKVQNKLKTTWGTAVFVYNDEVGAAAPGLYGTLSSRAYWGKRAAGQIEDVGPKQAPFGNPLLHVDAGDFAQLRPVPKGSPSLMEAFLMSRKEYANEGRVRPLTDMEMLGLKTFDLVAETCVEFKGTYRFKENDPLIRLLQIMRTVGGAEVPETLRQQILSRIQLGGKDPRAKLFYRFPKSVLGSDVFSDNNFCNGMHSAVNWEQVSRMQQVWAARNARASRGPQALQNSRAGEPQYYWETFCPYLSRAHWRMAPVFEKCLGRLSASRGQLLFLSQRVDRAQAQQHAHDKALLRSALRHVNMTDTGKLAGLCPLYLGMPVKVTHKLCPPEVVQEATGEILQIGFHEEERYGLPRQLHRPGGMPHKGHPCWSRGWVKLDMVPRWVEIRLHGCTADFTGTGRPGVYLVKPTNADWDLQYQATAIVNHPNEVPKRKKVPRIKVGLRSSQLPIAPAGVGTFNNMQGKTAKDEKSVPMGHTIDLKLLDGNDDKWLHYYMILGRATSLATTLLLNFPEDANGEPDWTIFENGPPEYLIHVFAELEKRYEKTQKLVTLRQADLKIFPSFACLPARHKGLGNEYVYNTAEWDAAVAQRSQKRKPDSSHRNLAERLERRAEEPPRRKRK</sequence>
<gene>
    <name evidence="2" type="ORF">C1SCF055_LOCUS5747</name>
</gene>
<proteinExistence type="predicted"/>
<dbReference type="GO" id="GO:0004386">
    <property type="term" value="F:helicase activity"/>
    <property type="evidence" value="ECO:0007669"/>
    <property type="project" value="UniProtKB-KW"/>
</dbReference>
<organism evidence="2">
    <name type="scientific">Cladocopium goreaui</name>
    <dbReference type="NCBI Taxonomy" id="2562237"/>
    <lineage>
        <taxon>Eukaryota</taxon>
        <taxon>Sar</taxon>
        <taxon>Alveolata</taxon>
        <taxon>Dinophyceae</taxon>
        <taxon>Suessiales</taxon>
        <taxon>Symbiodiniaceae</taxon>
        <taxon>Cladocopium</taxon>
    </lineage>
</organism>
<keyword evidence="3" id="KW-0067">ATP-binding</keyword>
<reference evidence="3 4" key="2">
    <citation type="submission" date="2024-05" db="EMBL/GenBank/DDBJ databases">
        <authorList>
            <person name="Chen Y."/>
            <person name="Shah S."/>
            <person name="Dougan E. K."/>
            <person name="Thang M."/>
            <person name="Chan C."/>
        </authorList>
    </citation>
    <scope>NUCLEOTIDE SEQUENCE [LARGE SCALE GENOMIC DNA]</scope>
</reference>
<name>A0A9P1BSG3_9DINO</name>
<evidence type="ECO:0000313" key="2">
    <source>
        <dbReference type="EMBL" id="CAI3977618.1"/>
    </source>
</evidence>
<dbReference type="Gene3D" id="3.40.50.300">
    <property type="entry name" value="P-loop containing nucleotide triphosphate hydrolases"/>
    <property type="match status" value="1"/>
</dbReference>
<feature type="region of interest" description="Disordered" evidence="1">
    <location>
        <begin position="1919"/>
        <end position="1950"/>
    </location>
</feature>
<dbReference type="EMBL" id="CAMXCT020000355">
    <property type="protein sequence ID" value="CAL1130993.1"/>
    <property type="molecule type" value="Genomic_DNA"/>
</dbReference>
<evidence type="ECO:0000313" key="3">
    <source>
        <dbReference type="EMBL" id="CAL4764930.1"/>
    </source>
</evidence>
<evidence type="ECO:0000313" key="4">
    <source>
        <dbReference type="Proteomes" id="UP001152797"/>
    </source>
</evidence>
<dbReference type="Proteomes" id="UP001152797">
    <property type="component" value="Unassembled WGS sequence"/>
</dbReference>
<comment type="caution">
    <text evidence="2">The sequence shown here is derived from an EMBL/GenBank/DDBJ whole genome shotgun (WGS) entry which is preliminary data.</text>
</comment>
<keyword evidence="3" id="KW-0347">Helicase</keyword>
<feature type="region of interest" description="Disordered" evidence="1">
    <location>
        <begin position="1152"/>
        <end position="1172"/>
    </location>
</feature>
<dbReference type="InterPro" id="IPR027417">
    <property type="entry name" value="P-loop_NTPase"/>
</dbReference>
<keyword evidence="3" id="KW-0547">Nucleotide-binding</keyword>
<accession>A0A9P1BSG3</accession>
<evidence type="ECO:0000256" key="1">
    <source>
        <dbReference type="SAM" id="MobiDB-lite"/>
    </source>
</evidence>
<keyword evidence="3" id="KW-0378">Hydrolase</keyword>
<feature type="compositionally biased region" description="Basic and acidic residues" evidence="1">
    <location>
        <begin position="1924"/>
        <end position="1950"/>
    </location>
</feature>
<reference evidence="2" key="1">
    <citation type="submission" date="2022-10" db="EMBL/GenBank/DDBJ databases">
        <authorList>
            <person name="Chen Y."/>
            <person name="Dougan E. K."/>
            <person name="Chan C."/>
            <person name="Rhodes N."/>
            <person name="Thang M."/>
        </authorList>
    </citation>
    <scope>NUCLEOTIDE SEQUENCE</scope>
</reference>